<sequence length="235" mass="25703">MLFSPDNLAHIRARIAAAEQRSGRAPGSVTLLPVSKTFSVDVLREAAAHGLRRLGENKTQEIKAKSEPLADCGISWVMIGHLQTNKAKEAARLADEIQSLDRIELALALQKRLEIENREMDALVQVKTSSEPSKFGMAPEAVAAFLREVTEQAPRLHIQGLMTLAVNDSDPEQVRACFRRLRQLRDELAPSAPAGVSLARLSMGMSGDFEMAIEEGSTEVRIGSLLFGGRDYSRA</sequence>
<comment type="similarity">
    <text evidence="2 4">Belongs to the pyridoxal phosphate-binding protein YggS/PROSC family.</text>
</comment>
<reference evidence="6 7" key="1">
    <citation type="submission" date="2015-04" db="EMBL/GenBank/DDBJ databases">
        <title>Genome sequence of Kerstersia gyiorum CG1.</title>
        <authorList>
            <person name="Greninger A.L."/>
            <person name="Kozyreva V."/>
            <person name="Chaturvedi V."/>
        </authorList>
    </citation>
    <scope>NUCLEOTIDE SEQUENCE [LARGE SCALE GENOMIC DNA]</scope>
    <source>
        <strain evidence="6 7">CG1</strain>
    </source>
</reference>
<evidence type="ECO:0000259" key="5">
    <source>
        <dbReference type="Pfam" id="PF01168"/>
    </source>
</evidence>
<name>A0A171KRK1_9BURK</name>
<evidence type="ECO:0000256" key="3">
    <source>
        <dbReference type="PIRSR" id="PIRSR004848-1"/>
    </source>
</evidence>
<dbReference type="Proteomes" id="UP000078084">
    <property type="component" value="Unassembled WGS sequence"/>
</dbReference>
<protein>
    <recommendedName>
        <fullName evidence="2">Pyridoxal phosphate homeostasis protein</fullName>
        <shortName evidence="2">PLP homeostasis protein</shortName>
    </recommendedName>
</protein>
<feature type="domain" description="Alanine racemase N-terminal" evidence="5">
    <location>
        <begin position="7"/>
        <end position="230"/>
    </location>
</feature>
<dbReference type="Gene3D" id="3.20.20.10">
    <property type="entry name" value="Alanine racemase"/>
    <property type="match status" value="1"/>
</dbReference>
<dbReference type="GO" id="GO:0030170">
    <property type="term" value="F:pyridoxal phosphate binding"/>
    <property type="evidence" value="ECO:0007669"/>
    <property type="project" value="UniProtKB-UniRule"/>
</dbReference>
<accession>A0A171KRK1</accession>
<dbReference type="PATRIC" id="fig|206506.3.peg.2121"/>
<dbReference type="NCBIfam" id="TIGR00044">
    <property type="entry name" value="YggS family pyridoxal phosphate-dependent enzyme"/>
    <property type="match status" value="1"/>
</dbReference>
<dbReference type="PANTHER" id="PTHR10146:SF14">
    <property type="entry name" value="PYRIDOXAL PHOSPHATE HOMEOSTASIS PROTEIN"/>
    <property type="match status" value="1"/>
</dbReference>
<evidence type="ECO:0000313" key="6">
    <source>
        <dbReference type="EMBL" id="KKO71518.1"/>
    </source>
</evidence>
<gene>
    <name evidence="6" type="ORF">AAV32_09915</name>
</gene>
<dbReference type="InterPro" id="IPR011078">
    <property type="entry name" value="PyrdxlP_homeostasis"/>
</dbReference>
<comment type="cofactor">
    <cofactor evidence="3">
        <name>pyridoxal 5'-phosphate</name>
        <dbReference type="ChEBI" id="CHEBI:597326"/>
    </cofactor>
</comment>
<proteinExistence type="inferred from homology"/>
<dbReference type="InterPro" id="IPR001608">
    <property type="entry name" value="Ala_racemase_N"/>
</dbReference>
<comment type="caution">
    <text evidence="6">The sequence shown here is derived from an EMBL/GenBank/DDBJ whole genome shotgun (WGS) entry which is preliminary data.</text>
</comment>
<dbReference type="EMBL" id="LBNE01000006">
    <property type="protein sequence ID" value="KKO71518.1"/>
    <property type="molecule type" value="Genomic_DNA"/>
</dbReference>
<keyword evidence="7" id="KW-1185">Reference proteome</keyword>
<organism evidence="6 7">
    <name type="scientific">Kerstersia gyiorum</name>
    <dbReference type="NCBI Taxonomy" id="206506"/>
    <lineage>
        <taxon>Bacteria</taxon>
        <taxon>Pseudomonadati</taxon>
        <taxon>Pseudomonadota</taxon>
        <taxon>Betaproteobacteria</taxon>
        <taxon>Burkholderiales</taxon>
        <taxon>Alcaligenaceae</taxon>
        <taxon>Kerstersia</taxon>
    </lineage>
</organism>
<evidence type="ECO:0000256" key="1">
    <source>
        <dbReference type="ARBA" id="ARBA00022898"/>
    </source>
</evidence>
<dbReference type="PIRSF" id="PIRSF004848">
    <property type="entry name" value="YBL036c_PLPDEIII"/>
    <property type="match status" value="1"/>
</dbReference>
<evidence type="ECO:0000256" key="2">
    <source>
        <dbReference type="HAMAP-Rule" id="MF_02087"/>
    </source>
</evidence>
<evidence type="ECO:0000313" key="7">
    <source>
        <dbReference type="Proteomes" id="UP000078084"/>
    </source>
</evidence>
<feature type="modified residue" description="N6-(pyridoxal phosphate)lysine" evidence="2 3">
    <location>
        <position position="36"/>
    </location>
</feature>
<keyword evidence="1 2" id="KW-0663">Pyridoxal phosphate</keyword>
<dbReference type="SUPFAM" id="SSF51419">
    <property type="entry name" value="PLP-binding barrel"/>
    <property type="match status" value="1"/>
</dbReference>
<dbReference type="AlphaFoldDB" id="A0A171KRK1"/>
<dbReference type="InterPro" id="IPR029066">
    <property type="entry name" value="PLP-binding_barrel"/>
</dbReference>
<dbReference type="Pfam" id="PF01168">
    <property type="entry name" value="Ala_racemase_N"/>
    <property type="match status" value="1"/>
</dbReference>
<dbReference type="FunFam" id="3.20.20.10:FF:000018">
    <property type="entry name" value="Pyridoxal phosphate homeostasis protein"/>
    <property type="match status" value="1"/>
</dbReference>
<dbReference type="PANTHER" id="PTHR10146">
    <property type="entry name" value="PROLINE SYNTHETASE CO-TRANSCRIBED BACTERIAL HOMOLOG PROTEIN"/>
    <property type="match status" value="1"/>
</dbReference>
<dbReference type="HAMAP" id="MF_02087">
    <property type="entry name" value="PLP_homeostasis"/>
    <property type="match status" value="1"/>
</dbReference>
<dbReference type="STRING" id="206506.AAV32_09915"/>
<evidence type="ECO:0000256" key="4">
    <source>
        <dbReference type="RuleBase" id="RU004514"/>
    </source>
</evidence>
<dbReference type="RefSeq" id="WP_068371078.1">
    <property type="nucleotide sequence ID" value="NZ_LBNE01000006.1"/>
</dbReference>
<comment type="function">
    <text evidence="2">Pyridoxal 5'-phosphate (PLP)-binding protein, which is involved in PLP homeostasis.</text>
</comment>
<dbReference type="CDD" id="cd00635">
    <property type="entry name" value="PLPDE_III_YBL036c_like"/>
    <property type="match status" value="1"/>
</dbReference>